<dbReference type="HOGENOM" id="CLU_189918_0_0_5"/>
<organism evidence="2 3">
    <name type="scientific">Hyphomicrobium denitrificans 1NES1</name>
    <dbReference type="NCBI Taxonomy" id="670307"/>
    <lineage>
        <taxon>Bacteria</taxon>
        <taxon>Pseudomonadati</taxon>
        <taxon>Pseudomonadota</taxon>
        <taxon>Alphaproteobacteria</taxon>
        <taxon>Hyphomicrobiales</taxon>
        <taxon>Hyphomicrobiaceae</taxon>
        <taxon>Hyphomicrobium</taxon>
    </lineage>
</organism>
<evidence type="ECO:0008006" key="4">
    <source>
        <dbReference type="Google" id="ProtNLM"/>
    </source>
</evidence>
<evidence type="ECO:0000313" key="2">
    <source>
        <dbReference type="EMBL" id="AGK58847.1"/>
    </source>
</evidence>
<dbReference type="STRING" id="670307.HYPDE_35878"/>
<dbReference type="eggNOG" id="COG5509">
    <property type="taxonomic scope" value="Bacteria"/>
</dbReference>
<dbReference type="EMBL" id="CP005587">
    <property type="protein sequence ID" value="AGK58847.1"/>
    <property type="molecule type" value="Genomic_DNA"/>
</dbReference>
<feature type="coiled-coil region" evidence="1">
    <location>
        <begin position="34"/>
        <end position="61"/>
    </location>
</feature>
<proteinExistence type="predicted"/>
<sequence>MFYEEVTPVDLDDLMPAKKPSGVMIGENLSTLSVAELEKRITDLESEIERVRLELDKKRKHEAAARSLFKS</sequence>
<dbReference type="Pfam" id="PF06698">
    <property type="entry name" value="DUF1192"/>
    <property type="match status" value="1"/>
</dbReference>
<dbReference type="AlphaFoldDB" id="N0B9A1"/>
<keyword evidence="3" id="KW-1185">Reference proteome</keyword>
<dbReference type="InterPro" id="IPR009579">
    <property type="entry name" value="DUF1192"/>
</dbReference>
<evidence type="ECO:0000256" key="1">
    <source>
        <dbReference type="SAM" id="Coils"/>
    </source>
</evidence>
<dbReference type="KEGG" id="hdt:HYPDE_35878"/>
<protein>
    <recommendedName>
        <fullName evidence="4">DUF1192 domain-containing protein</fullName>
    </recommendedName>
</protein>
<dbReference type="Proteomes" id="UP000005952">
    <property type="component" value="Chromosome"/>
</dbReference>
<keyword evidence="1" id="KW-0175">Coiled coil</keyword>
<gene>
    <name evidence="2" type="ORF">HYPDE_35878</name>
</gene>
<reference evidence="2 3" key="1">
    <citation type="journal article" date="2013" name="Genome Announc.">
        <title>Genome sequences for three denitrifying bacterial strains isolated from a uranium- and nitrate-contaminated subsurface environment.</title>
        <authorList>
            <person name="Venkatramanan R."/>
            <person name="Prakash O."/>
            <person name="Woyke T."/>
            <person name="Chain P."/>
            <person name="Goodwin L.A."/>
            <person name="Watson D."/>
            <person name="Brooks S."/>
            <person name="Kostka J.E."/>
            <person name="Green S.J."/>
        </authorList>
    </citation>
    <scope>NUCLEOTIDE SEQUENCE [LARGE SCALE GENOMIC DNA]</scope>
    <source>
        <strain evidence="2 3">1NES1</strain>
    </source>
</reference>
<evidence type="ECO:0000313" key="3">
    <source>
        <dbReference type="Proteomes" id="UP000005952"/>
    </source>
</evidence>
<name>N0B9A1_9HYPH</name>
<accession>N0B9A1</accession>